<reference evidence="4" key="1">
    <citation type="submission" date="2025-08" db="UniProtKB">
        <authorList>
            <consortium name="RefSeq"/>
        </authorList>
    </citation>
    <scope>IDENTIFICATION</scope>
    <source>
        <strain evidence="4">USDA-PBARC FA_bdor</strain>
        <tissue evidence="4">Whole organism</tissue>
    </source>
</reference>
<dbReference type="GeneID" id="105265553"/>
<dbReference type="AlphaFoldDB" id="A0A9R1T201"/>
<proteinExistence type="predicted"/>
<evidence type="ECO:0000256" key="1">
    <source>
        <dbReference type="SAM" id="Coils"/>
    </source>
</evidence>
<evidence type="ECO:0000256" key="2">
    <source>
        <dbReference type="SAM" id="SignalP"/>
    </source>
</evidence>
<accession>A0A9R1T201</accession>
<feature type="coiled-coil region" evidence="1">
    <location>
        <begin position="59"/>
        <end position="86"/>
    </location>
</feature>
<organism evidence="3 4">
    <name type="scientific">Fopius arisanus</name>
    <dbReference type="NCBI Taxonomy" id="64838"/>
    <lineage>
        <taxon>Eukaryota</taxon>
        <taxon>Metazoa</taxon>
        <taxon>Ecdysozoa</taxon>
        <taxon>Arthropoda</taxon>
        <taxon>Hexapoda</taxon>
        <taxon>Insecta</taxon>
        <taxon>Pterygota</taxon>
        <taxon>Neoptera</taxon>
        <taxon>Endopterygota</taxon>
        <taxon>Hymenoptera</taxon>
        <taxon>Apocrita</taxon>
        <taxon>Ichneumonoidea</taxon>
        <taxon>Braconidae</taxon>
        <taxon>Opiinae</taxon>
        <taxon>Fopius</taxon>
    </lineage>
</organism>
<dbReference type="KEGG" id="fas:105265553"/>
<keyword evidence="1" id="KW-0175">Coiled coil</keyword>
<sequence length="176" mass="19260">MKCVVIIAIAVCVGLSEAVDLFAGITRLKNDVTSTSNDIERYGNNIIFQTKYKLNNLKMNEMQNVNNAVDNALAQIKNDIAAAKNEGKNADQCYEPARMQLRDASMTVFKQLDKCVEESIEPLNPVVNNIASHVTTGKMLLSELDRIALSCLSGTPMQTQICIAQKMPQASATHIA</sequence>
<evidence type="ECO:0000313" key="3">
    <source>
        <dbReference type="Proteomes" id="UP000694866"/>
    </source>
</evidence>
<keyword evidence="2" id="KW-0732">Signal</keyword>
<gene>
    <name evidence="4" type="primary">LOC105265553</name>
</gene>
<evidence type="ECO:0000313" key="4">
    <source>
        <dbReference type="RefSeq" id="XP_011301404.1"/>
    </source>
</evidence>
<name>A0A9R1T201_9HYME</name>
<dbReference type="Proteomes" id="UP000694866">
    <property type="component" value="Unplaced"/>
</dbReference>
<dbReference type="OrthoDB" id="7697005at2759"/>
<feature type="chain" id="PRO_5040423040" evidence="2">
    <location>
        <begin position="19"/>
        <end position="176"/>
    </location>
</feature>
<feature type="signal peptide" evidence="2">
    <location>
        <begin position="1"/>
        <end position="18"/>
    </location>
</feature>
<keyword evidence="3" id="KW-1185">Reference proteome</keyword>
<dbReference type="RefSeq" id="XP_011301404.1">
    <property type="nucleotide sequence ID" value="XM_011303102.1"/>
</dbReference>
<protein>
    <submittedName>
        <fullName evidence="4">Uncharacterized protein</fullName>
    </submittedName>
</protein>